<dbReference type="AlphaFoldDB" id="A0A497XLT3"/>
<dbReference type="CDD" id="cd08645">
    <property type="entry name" value="FMT_core_GART"/>
    <property type="match status" value="1"/>
</dbReference>
<evidence type="ECO:0000256" key="3">
    <source>
        <dbReference type="ARBA" id="ARBA00022755"/>
    </source>
</evidence>
<dbReference type="Pfam" id="PF00551">
    <property type="entry name" value="Formyl_trans_N"/>
    <property type="match status" value="1"/>
</dbReference>
<name>A0A497XLT3_9PROT</name>
<dbReference type="Proteomes" id="UP000268908">
    <property type="component" value="Unassembled WGS sequence"/>
</dbReference>
<feature type="domain" description="Formyl transferase N-terminal" evidence="5">
    <location>
        <begin position="4"/>
        <end position="177"/>
    </location>
</feature>
<reference evidence="6 7" key="1">
    <citation type="submission" date="2018-10" db="EMBL/GenBank/DDBJ databases">
        <title>Genomic Encyclopedia of Type Strains, Phase IV (KMG-IV): sequencing the most valuable type-strain genomes for metagenomic binning, comparative biology and taxonomic classification.</title>
        <authorList>
            <person name="Goeker M."/>
        </authorList>
    </citation>
    <scope>NUCLEOTIDE SEQUENCE [LARGE SCALE GENOMIC DNA]</scope>
    <source>
        <strain evidence="6 7">DSM 26916</strain>
    </source>
</reference>
<keyword evidence="7" id="KW-1185">Reference proteome</keyword>
<evidence type="ECO:0000256" key="1">
    <source>
        <dbReference type="ARBA" id="ARBA00005054"/>
    </source>
</evidence>
<comment type="caution">
    <text evidence="4">Lacks conserved residue(s) required for the propagation of feature annotation.</text>
</comment>
<feature type="binding site" evidence="4">
    <location>
        <position position="61"/>
    </location>
    <ligand>
        <name>(6R)-10-formyltetrahydrofolate</name>
        <dbReference type="ChEBI" id="CHEBI:195366"/>
    </ligand>
</feature>
<dbReference type="EMBL" id="RCCI01000004">
    <property type="protein sequence ID" value="RLJ67498.1"/>
    <property type="molecule type" value="Genomic_DNA"/>
</dbReference>
<keyword evidence="3 4" id="KW-0658">Purine biosynthesis</keyword>
<organism evidence="6 7">
    <name type="scientific">Sulfurisoma sediminicola</name>
    <dbReference type="NCBI Taxonomy" id="1381557"/>
    <lineage>
        <taxon>Bacteria</taxon>
        <taxon>Pseudomonadati</taxon>
        <taxon>Pseudomonadota</taxon>
        <taxon>Betaproteobacteria</taxon>
        <taxon>Nitrosomonadales</taxon>
        <taxon>Sterolibacteriaceae</taxon>
        <taxon>Sulfurisoma</taxon>
    </lineage>
</organism>
<accession>A0A497XLT3</accession>
<feature type="site" description="Raises pKa of active site His" evidence="4">
    <location>
        <position position="141"/>
    </location>
</feature>
<comment type="function">
    <text evidence="4">Catalyzes the transfer of a formyl group from 10-formyltetrahydrofolate to 5-phospho-ribosyl-glycinamide (GAR), producing 5-phospho-ribosyl-N-formylglycinamide (FGAR) and tetrahydrofolate.</text>
</comment>
<dbReference type="GO" id="GO:0005829">
    <property type="term" value="C:cytosol"/>
    <property type="evidence" value="ECO:0007669"/>
    <property type="project" value="TreeGrafter"/>
</dbReference>
<dbReference type="PANTHER" id="PTHR43369:SF2">
    <property type="entry name" value="PHOSPHORIBOSYLGLYCINAMIDE FORMYLTRANSFERASE"/>
    <property type="match status" value="1"/>
</dbReference>
<proteinExistence type="inferred from homology"/>
<dbReference type="PANTHER" id="PTHR43369">
    <property type="entry name" value="PHOSPHORIBOSYLGLYCINAMIDE FORMYLTRANSFERASE"/>
    <property type="match status" value="1"/>
</dbReference>
<keyword evidence="2 4" id="KW-0808">Transferase</keyword>
<dbReference type="GO" id="GO:0004644">
    <property type="term" value="F:phosphoribosylglycinamide formyltransferase activity"/>
    <property type="evidence" value="ECO:0007669"/>
    <property type="project" value="UniProtKB-UniRule"/>
</dbReference>
<evidence type="ECO:0000313" key="7">
    <source>
        <dbReference type="Proteomes" id="UP000268908"/>
    </source>
</evidence>
<dbReference type="InterPro" id="IPR036477">
    <property type="entry name" value="Formyl_transf_N_sf"/>
</dbReference>
<evidence type="ECO:0000256" key="4">
    <source>
        <dbReference type="HAMAP-Rule" id="MF_01930"/>
    </source>
</evidence>
<feature type="active site" description="Proton donor" evidence="4">
    <location>
        <position position="105"/>
    </location>
</feature>
<dbReference type="OrthoDB" id="9806170at2"/>
<comment type="caution">
    <text evidence="6">The sequence shown here is derived from an EMBL/GenBank/DDBJ whole genome shotgun (WGS) entry which is preliminary data.</text>
</comment>
<dbReference type="InterPro" id="IPR002376">
    <property type="entry name" value="Formyl_transf_N"/>
</dbReference>
<dbReference type="GO" id="GO:0006189">
    <property type="term" value="P:'de novo' IMP biosynthetic process"/>
    <property type="evidence" value="ECO:0007669"/>
    <property type="project" value="UniProtKB-UniRule"/>
</dbReference>
<dbReference type="Gene3D" id="3.40.50.170">
    <property type="entry name" value="Formyl transferase, N-terminal domain"/>
    <property type="match status" value="1"/>
</dbReference>
<dbReference type="NCBIfam" id="TIGR00639">
    <property type="entry name" value="PurN"/>
    <property type="match status" value="1"/>
</dbReference>
<evidence type="ECO:0000313" key="6">
    <source>
        <dbReference type="EMBL" id="RLJ67498.1"/>
    </source>
</evidence>
<sequence>MKSYVVLISGRGSNMRSLLEADLPGRCAAVISNRPDAAGLDYARERGVPAAVVDHKAFAGREAFDVALAAAIDAYRPDLVLLAGFMRVLGDPFVERFAGRMLNIHPSLLPAFPGLNTHASALQLGVRIHGCTVHFVTPSLDAGPIVIQAAVAVLPGDDPARLAGRVLEQEHLIYPQAARWFLEGRLRLAGGRVELDDDPARPAALRVPDTPWPSP</sequence>
<comment type="catalytic activity">
    <reaction evidence="4">
        <text>N(1)-(5-phospho-beta-D-ribosyl)glycinamide + (6R)-10-formyltetrahydrofolate = N(2)-formyl-N(1)-(5-phospho-beta-D-ribosyl)glycinamide + (6S)-5,6,7,8-tetrahydrofolate + H(+)</text>
        <dbReference type="Rhea" id="RHEA:15053"/>
        <dbReference type="ChEBI" id="CHEBI:15378"/>
        <dbReference type="ChEBI" id="CHEBI:57453"/>
        <dbReference type="ChEBI" id="CHEBI:143788"/>
        <dbReference type="ChEBI" id="CHEBI:147286"/>
        <dbReference type="ChEBI" id="CHEBI:195366"/>
        <dbReference type="EC" id="2.1.2.2"/>
    </reaction>
</comment>
<dbReference type="SUPFAM" id="SSF53328">
    <property type="entry name" value="Formyltransferase"/>
    <property type="match status" value="1"/>
</dbReference>
<comment type="similarity">
    <text evidence="4">Belongs to the GART family.</text>
</comment>
<feature type="binding site" evidence="4">
    <location>
        <begin position="12"/>
        <end position="14"/>
    </location>
    <ligand>
        <name>N(1)-(5-phospho-beta-D-ribosyl)glycinamide</name>
        <dbReference type="ChEBI" id="CHEBI:143788"/>
    </ligand>
</feature>
<gene>
    <name evidence="4" type="primary">purN</name>
    <name evidence="6" type="ORF">DFR35_0044</name>
</gene>
<feature type="binding site" evidence="4">
    <location>
        <position position="103"/>
    </location>
    <ligand>
        <name>(6R)-10-formyltetrahydrofolate</name>
        <dbReference type="ChEBI" id="CHEBI:195366"/>
    </ligand>
</feature>
<comment type="pathway">
    <text evidence="1 4">Purine metabolism; IMP biosynthesis via de novo pathway; N(2)-formyl-N(1)-(5-phospho-D-ribosyl)glycinamide from N(1)-(5-phospho-D-ribosyl)glycinamide (10-formyl THF route): step 1/1.</text>
</comment>
<dbReference type="EC" id="2.1.2.2" evidence="4"/>
<evidence type="ECO:0000256" key="2">
    <source>
        <dbReference type="ARBA" id="ARBA00022679"/>
    </source>
</evidence>
<dbReference type="InterPro" id="IPR004607">
    <property type="entry name" value="GART"/>
</dbReference>
<dbReference type="UniPathway" id="UPA00074">
    <property type="reaction ID" value="UER00126"/>
</dbReference>
<evidence type="ECO:0000259" key="5">
    <source>
        <dbReference type="Pfam" id="PF00551"/>
    </source>
</evidence>
<dbReference type="RefSeq" id="WP_121239489.1">
    <property type="nucleotide sequence ID" value="NZ_BHVV01000001.1"/>
</dbReference>
<protein>
    <recommendedName>
        <fullName evidence="4">Phosphoribosylglycinamide formyltransferase</fullName>
        <ecNumber evidence="4">2.1.2.2</ecNumber>
    </recommendedName>
    <alternativeName>
        <fullName evidence="4">5'-phosphoribosylglycinamide transformylase</fullName>
    </alternativeName>
    <alternativeName>
        <fullName evidence="4">GAR transformylase</fullName>
        <shortName evidence="4">GART</shortName>
    </alternativeName>
</protein>
<dbReference type="HAMAP" id="MF_01930">
    <property type="entry name" value="PurN"/>
    <property type="match status" value="1"/>
</dbReference>